<evidence type="ECO:0000313" key="2">
    <source>
        <dbReference type="EMBL" id="CDK26761.1"/>
    </source>
</evidence>
<gene>
    <name evidence="2" type="ORF">KUCA_T00002735001</name>
</gene>
<reference evidence="2" key="1">
    <citation type="submission" date="2013-12" db="EMBL/GenBank/DDBJ databases">
        <authorList>
            <person name="Genoscope - CEA"/>
        </authorList>
    </citation>
    <scope>NUCLEOTIDE SEQUENCE</scope>
    <source>
        <strain evidence="2">CBS 1993</strain>
    </source>
</reference>
<proteinExistence type="predicted"/>
<dbReference type="EMBL" id="HG793127">
    <property type="protein sequence ID" value="CDK26761.1"/>
    <property type="molecule type" value="Genomic_DNA"/>
</dbReference>
<dbReference type="STRING" id="1382522.W6MK87"/>
<evidence type="ECO:0000256" key="1">
    <source>
        <dbReference type="SAM" id="MobiDB-lite"/>
    </source>
</evidence>
<dbReference type="AlphaFoldDB" id="W6MK87"/>
<evidence type="ECO:0000313" key="3">
    <source>
        <dbReference type="Proteomes" id="UP000019384"/>
    </source>
</evidence>
<keyword evidence="3" id="KW-1185">Reference proteome</keyword>
<name>W6MK87_9ASCO</name>
<dbReference type="Proteomes" id="UP000019384">
    <property type="component" value="Unassembled WGS sequence"/>
</dbReference>
<dbReference type="RefSeq" id="XP_022458760.1">
    <property type="nucleotide sequence ID" value="XM_022603012.1"/>
</dbReference>
<feature type="compositionally biased region" description="Polar residues" evidence="1">
    <location>
        <begin position="15"/>
        <end position="28"/>
    </location>
</feature>
<organism evidence="2 3">
    <name type="scientific">Kuraishia capsulata CBS 1993</name>
    <dbReference type="NCBI Taxonomy" id="1382522"/>
    <lineage>
        <taxon>Eukaryota</taxon>
        <taxon>Fungi</taxon>
        <taxon>Dikarya</taxon>
        <taxon>Ascomycota</taxon>
        <taxon>Saccharomycotina</taxon>
        <taxon>Pichiomycetes</taxon>
        <taxon>Pichiales</taxon>
        <taxon>Pichiaceae</taxon>
        <taxon>Kuraishia</taxon>
    </lineage>
</organism>
<dbReference type="GeneID" id="34520148"/>
<dbReference type="HOGENOM" id="CLU_1927935_0_0_1"/>
<reference evidence="2" key="2">
    <citation type="submission" date="2014-02" db="EMBL/GenBank/DDBJ databases">
        <title>Complete DNA sequence of /Kuraishia capsulata/ illustrates novel genomic features among budding yeasts (/Saccharomycotina/).</title>
        <authorList>
            <person name="Morales L."/>
            <person name="Noel B."/>
            <person name="Porcel B."/>
            <person name="Marcet-Houben M."/>
            <person name="Hullo M-F."/>
            <person name="Sacerdot C."/>
            <person name="Tekaia F."/>
            <person name="Leh-Louis V."/>
            <person name="Despons L."/>
            <person name="Khanna V."/>
            <person name="Aury J-M."/>
            <person name="Barbe V."/>
            <person name="Couloux A."/>
            <person name="Labadie K."/>
            <person name="Pelletier E."/>
            <person name="Souciet J-L."/>
            <person name="Boekhout T."/>
            <person name="Gabaldon T."/>
            <person name="Wincker P."/>
            <person name="Dujon B."/>
        </authorList>
    </citation>
    <scope>NUCLEOTIDE SEQUENCE</scope>
    <source>
        <strain evidence="2">CBS 1993</strain>
    </source>
</reference>
<feature type="region of interest" description="Disordered" evidence="1">
    <location>
        <begin position="65"/>
        <end position="85"/>
    </location>
</feature>
<sequence length="131" mass="15117">MALGGAAMNSITVSGLTRDTHGPNNASNFGHPKDDMHYIRPRFNTDQWDKYFAVRDLRLTGSFRGQSDAPEAHESFETNSVQPFNNTTKPWVLRKHIIMKNSPTKWLRKYGNKRDNDIQEMKDQYIKDMGN</sequence>
<protein>
    <submittedName>
        <fullName evidence="2">Uncharacterized protein</fullName>
    </submittedName>
</protein>
<dbReference type="OrthoDB" id="1920692at2759"/>
<accession>W6MK87</accession>
<feature type="region of interest" description="Disordered" evidence="1">
    <location>
        <begin position="15"/>
        <end position="36"/>
    </location>
</feature>